<proteinExistence type="predicted"/>
<keyword evidence="3" id="KW-1185">Reference proteome</keyword>
<reference evidence="2 3" key="1">
    <citation type="journal article" date="2011" name="PLoS Genet.">
        <title>Azospirillum genomes reveal transition of bacteria from aquatic to terrestrial environments.</title>
        <authorList>
            <person name="Wisniewski-Dye F."/>
            <person name="Borziak K."/>
            <person name="Khalsa-Moyers G."/>
            <person name="Alexandre G."/>
            <person name="Sukharnikov L.O."/>
            <person name="Wuichet K."/>
            <person name="Hurst G.B."/>
            <person name="McDonald W.H."/>
            <person name="Robertson J.S."/>
            <person name="Barbe V."/>
            <person name="Calteau A."/>
            <person name="Rouy Z."/>
            <person name="Mangenot S."/>
            <person name="Prigent-Combaret C."/>
            <person name="Normand P."/>
            <person name="Boyer M."/>
            <person name="Siguier P."/>
            <person name="Dessaux Y."/>
            <person name="Elmerich C."/>
            <person name="Condemine G."/>
            <person name="Krishnen G."/>
            <person name="Kennedy I."/>
            <person name="Paterson A.H."/>
            <person name="Gonzalez V."/>
            <person name="Mavingui P."/>
            <person name="Zhulin I.B."/>
        </authorList>
    </citation>
    <scope>NUCLEOTIDE SEQUENCE [LARGE SCALE GENOMIC DNA]</scope>
    <source>
        <strain evidence="2 3">Sp245</strain>
    </source>
</reference>
<feature type="region of interest" description="Disordered" evidence="1">
    <location>
        <begin position="1"/>
        <end position="48"/>
    </location>
</feature>
<keyword evidence="2" id="KW-0614">Plasmid</keyword>
<accession>A0A9P1JXP6</accession>
<dbReference type="EMBL" id="HE577329">
    <property type="protein sequence ID" value="CCD01783.1"/>
    <property type="molecule type" value="Genomic_DNA"/>
</dbReference>
<evidence type="ECO:0000313" key="2">
    <source>
        <dbReference type="EMBL" id="CCD01783.1"/>
    </source>
</evidence>
<sequence length="252" mass="28522">MKCSSPLKVRCGSRQRSGPRGNGTDMSGGRRAETGACTTPRSRRRRVPGHGIRMRSRRDSQALIFLHEGKCFFDRVVAPALAELKPMPREEVGGPHKFITQIATDNSHNALCYEARLSFALIMGATFERQLRFWLAATAKQQRYVIEKSNFEKLTILLREIKSLDLNALPEGADLQELWNVVNVARHGDGNSAIKLSETRPEFWSHVDCGLKDRYFGSGLRVHTMRISDDDLARYFRATAAFWQVAMVAKRK</sequence>
<name>A0A9P1JXP6_9PROT</name>
<gene>
    <name evidence="2" type="ORF">AZOBR_p260010</name>
</gene>
<dbReference type="AlphaFoldDB" id="A0A9P1JXP6"/>
<evidence type="ECO:0000256" key="1">
    <source>
        <dbReference type="SAM" id="MobiDB-lite"/>
    </source>
</evidence>
<organism evidence="2 3">
    <name type="scientific">Azospirillum baldaniorum</name>
    <dbReference type="NCBI Taxonomy" id="1064539"/>
    <lineage>
        <taxon>Bacteria</taxon>
        <taxon>Pseudomonadati</taxon>
        <taxon>Pseudomonadota</taxon>
        <taxon>Alphaproteobacteria</taxon>
        <taxon>Rhodospirillales</taxon>
        <taxon>Azospirillaceae</taxon>
        <taxon>Azospirillum</taxon>
    </lineage>
</organism>
<dbReference type="KEGG" id="abs:AZOBR_p260010"/>
<protein>
    <submittedName>
        <fullName evidence="2">Uncharacterized protein</fullName>
    </submittedName>
</protein>
<geneLocation type="plasmid" evidence="2 3">
    <name>AZOBR_p2</name>
</geneLocation>
<evidence type="ECO:0000313" key="3">
    <source>
        <dbReference type="Proteomes" id="UP000007319"/>
    </source>
</evidence>
<dbReference type="Proteomes" id="UP000007319">
    <property type="component" value="Plasmid AZOBR_p2"/>
</dbReference>